<dbReference type="InterPro" id="IPR003593">
    <property type="entry name" value="AAA+_ATPase"/>
</dbReference>
<protein>
    <recommendedName>
        <fullName evidence="10">ABC transporter domain-containing protein</fullName>
    </recommendedName>
</protein>
<dbReference type="PANTHER" id="PTHR43297">
    <property type="entry name" value="OLIGOPEPTIDE TRANSPORT ATP-BINDING PROTEIN APPD"/>
    <property type="match status" value="1"/>
</dbReference>
<keyword evidence="6" id="KW-0547">Nucleotide-binding</keyword>
<dbReference type="Proteomes" id="UP000019141">
    <property type="component" value="Unassembled WGS sequence"/>
</dbReference>
<evidence type="ECO:0000256" key="3">
    <source>
        <dbReference type="ARBA" id="ARBA00022448"/>
    </source>
</evidence>
<dbReference type="GO" id="GO:0005886">
    <property type="term" value="C:plasma membrane"/>
    <property type="evidence" value="ECO:0007669"/>
    <property type="project" value="UniProtKB-SubCell"/>
</dbReference>
<evidence type="ECO:0000256" key="8">
    <source>
        <dbReference type="ARBA" id="ARBA00022967"/>
    </source>
</evidence>
<dbReference type="PANTHER" id="PTHR43297:SF14">
    <property type="entry name" value="ATPASE AAA-TYPE CORE DOMAIN-CONTAINING PROTEIN"/>
    <property type="match status" value="1"/>
</dbReference>
<dbReference type="InterPro" id="IPR050388">
    <property type="entry name" value="ABC_Ni/Peptide_Import"/>
</dbReference>
<organism evidence="11 12">
    <name type="scientific">Entotheonella factor</name>
    <dbReference type="NCBI Taxonomy" id="1429438"/>
    <lineage>
        <taxon>Bacteria</taxon>
        <taxon>Pseudomonadati</taxon>
        <taxon>Nitrospinota/Tectimicrobiota group</taxon>
        <taxon>Candidatus Tectimicrobiota</taxon>
        <taxon>Candidatus Entotheonellia</taxon>
        <taxon>Candidatus Entotheonellales</taxon>
        <taxon>Candidatus Entotheonellaceae</taxon>
        <taxon>Candidatus Entotheonella</taxon>
    </lineage>
</organism>
<keyword evidence="9" id="KW-0472">Membrane</keyword>
<comment type="subcellular location">
    <subcellularLocation>
        <location evidence="1">Cell inner membrane</location>
        <topology evidence="1">Peripheral membrane protein</topology>
    </subcellularLocation>
</comment>
<dbReference type="FunFam" id="3.40.50.300:FF:000016">
    <property type="entry name" value="Oligopeptide ABC transporter ATP-binding component"/>
    <property type="match status" value="1"/>
</dbReference>
<dbReference type="CDD" id="cd03257">
    <property type="entry name" value="ABC_NikE_OppD_transporters"/>
    <property type="match status" value="1"/>
</dbReference>
<dbReference type="HOGENOM" id="CLU_000604_1_23_7"/>
<dbReference type="GO" id="GO:0015833">
    <property type="term" value="P:peptide transport"/>
    <property type="evidence" value="ECO:0007669"/>
    <property type="project" value="InterPro"/>
</dbReference>
<keyword evidence="4" id="KW-1003">Cell membrane</keyword>
<dbReference type="SUPFAM" id="SSF52540">
    <property type="entry name" value="P-loop containing nucleoside triphosphate hydrolases"/>
    <property type="match status" value="1"/>
</dbReference>
<sequence length="336" mass="36546">MQYSQPLLKVRDLKTHFFTRAGVVQAVNGVSFEVMPGETLGLVGESGSGKTITVTSILRLLPRGAQILDGEVIFEGESILDKTEKEMESVRGKRIGLVLQNSMTALDPVFTIGTQITEPVVIHNRVSWREGWQRAVDLLRMVKIGAPEVRAKHFPHELSGGMRQRSASAAAIGPTPSLLIADEPTTALDVTTQRQYLELFKELQAQTGIAVIFITHDMSIVGNLCDRIAVFYGGHVVETGPKAEIFASPSHPYTQALLGAIPVLGEKVERLQSVDGEPPNPLHLPAGCPFHPRCASAMEICTSGDAPPAFQLHPEHQVRCWLLEAEDHAGDSVRDA</sequence>
<keyword evidence="7" id="KW-0067">ATP-binding</keyword>
<accession>W4L5D9</accession>
<keyword evidence="12" id="KW-1185">Reference proteome</keyword>
<reference evidence="11 12" key="1">
    <citation type="journal article" date="2014" name="Nature">
        <title>An environmental bacterial taxon with a large and distinct metabolic repertoire.</title>
        <authorList>
            <person name="Wilson M.C."/>
            <person name="Mori T."/>
            <person name="Ruckert C."/>
            <person name="Uria A.R."/>
            <person name="Helf M.J."/>
            <person name="Takada K."/>
            <person name="Gernert C."/>
            <person name="Steffens U.A."/>
            <person name="Heycke N."/>
            <person name="Schmitt S."/>
            <person name="Rinke C."/>
            <person name="Helfrich E.J."/>
            <person name="Brachmann A.O."/>
            <person name="Gurgui C."/>
            <person name="Wakimoto T."/>
            <person name="Kracht M."/>
            <person name="Crusemann M."/>
            <person name="Hentschel U."/>
            <person name="Abe I."/>
            <person name="Matsunaga S."/>
            <person name="Kalinowski J."/>
            <person name="Takeyama H."/>
            <person name="Piel J."/>
        </authorList>
    </citation>
    <scope>NUCLEOTIDE SEQUENCE [LARGE SCALE GENOMIC DNA]</scope>
    <source>
        <strain evidence="12">TSY1</strain>
    </source>
</reference>
<evidence type="ECO:0000256" key="5">
    <source>
        <dbReference type="ARBA" id="ARBA00022519"/>
    </source>
</evidence>
<comment type="similarity">
    <text evidence="2">Belongs to the ABC transporter superfamily.</text>
</comment>
<feature type="domain" description="ABC transporter" evidence="10">
    <location>
        <begin position="8"/>
        <end position="258"/>
    </location>
</feature>
<dbReference type="EMBL" id="AZHW01001266">
    <property type="protein sequence ID" value="ETW93283.1"/>
    <property type="molecule type" value="Genomic_DNA"/>
</dbReference>
<dbReference type="PROSITE" id="PS50893">
    <property type="entry name" value="ABC_TRANSPORTER_2"/>
    <property type="match status" value="1"/>
</dbReference>
<dbReference type="NCBIfam" id="TIGR01727">
    <property type="entry name" value="oligo_HPY"/>
    <property type="match status" value="1"/>
</dbReference>
<dbReference type="GO" id="GO:0005524">
    <property type="term" value="F:ATP binding"/>
    <property type="evidence" value="ECO:0007669"/>
    <property type="project" value="UniProtKB-KW"/>
</dbReference>
<keyword evidence="3" id="KW-0813">Transport</keyword>
<dbReference type="GO" id="GO:0016887">
    <property type="term" value="F:ATP hydrolysis activity"/>
    <property type="evidence" value="ECO:0007669"/>
    <property type="project" value="InterPro"/>
</dbReference>
<name>W4L5D9_ENTF1</name>
<dbReference type="Gene3D" id="3.40.50.300">
    <property type="entry name" value="P-loop containing nucleotide triphosphate hydrolases"/>
    <property type="match status" value="1"/>
</dbReference>
<keyword evidence="8" id="KW-1278">Translocase</keyword>
<evidence type="ECO:0000256" key="4">
    <source>
        <dbReference type="ARBA" id="ARBA00022475"/>
    </source>
</evidence>
<evidence type="ECO:0000256" key="2">
    <source>
        <dbReference type="ARBA" id="ARBA00005417"/>
    </source>
</evidence>
<dbReference type="Pfam" id="PF00005">
    <property type="entry name" value="ABC_tran"/>
    <property type="match status" value="1"/>
</dbReference>
<evidence type="ECO:0000256" key="1">
    <source>
        <dbReference type="ARBA" id="ARBA00004417"/>
    </source>
</evidence>
<proteinExistence type="inferred from homology"/>
<dbReference type="SMART" id="SM00382">
    <property type="entry name" value="AAA"/>
    <property type="match status" value="1"/>
</dbReference>
<evidence type="ECO:0000256" key="9">
    <source>
        <dbReference type="ARBA" id="ARBA00023136"/>
    </source>
</evidence>
<gene>
    <name evidence="11" type="ORF">ETSY1_39885</name>
</gene>
<keyword evidence="5" id="KW-0997">Cell inner membrane</keyword>
<dbReference type="InterPro" id="IPR003439">
    <property type="entry name" value="ABC_transporter-like_ATP-bd"/>
</dbReference>
<comment type="caution">
    <text evidence="11">The sequence shown here is derived from an EMBL/GenBank/DDBJ whole genome shotgun (WGS) entry which is preliminary data.</text>
</comment>
<dbReference type="InterPro" id="IPR027417">
    <property type="entry name" value="P-loop_NTPase"/>
</dbReference>
<dbReference type="AlphaFoldDB" id="W4L5D9"/>
<evidence type="ECO:0000313" key="12">
    <source>
        <dbReference type="Proteomes" id="UP000019141"/>
    </source>
</evidence>
<evidence type="ECO:0000256" key="7">
    <source>
        <dbReference type="ARBA" id="ARBA00022840"/>
    </source>
</evidence>
<evidence type="ECO:0000259" key="10">
    <source>
        <dbReference type="PROSITE" id="PS50893"/>
    </source>
</evidence>
<dbReference type="InterPro" id="IPR013563">
    <property type="entry name" value="Oligopep_ABC_C"/>
</dbReference>
<evidence type="ECO:0000256" key="6">
    <source>
        <dbReference type="ARBA" id="ARBA00022741"/>
    </source>
</evidence>
<evidence type="ECO:0000313" key="11">
    <source>
        <dbReference type="EMBL" id="ETW93283.1"/>
    </source>
</evidence>
<dbReference type="Pfam" id="PF08352">
    <property type="entry name" value="oligo_HPY"/>
    <property type="match status" value="1"/>
</dbReference>